<evidence type="ECO:0000313" key="13">
    <source>
        <dbReference type="Proteomes" id="UP000255108"/>
    </source>
</evidence>
<keyword evidence="3 9" id="KW-0479">Metal-binding</keyword>
<comment type="pathway">
    <text evidence="9 10">Porphyrin-containing compound metabolism; protoheme biosynthesis; protoheme from protoporphyrin-IX: step 1/1.</text>
</comment>
<dbReference type="EC" id="4.98.1.1" evidence="9 10"/>
<evidence type="ECO:0000256" key="8">
    <source>
        <dbReference type="ARBA" id="ARBA00024536"/>
    </source>
</evidence>
<dbReference type="HAMAP" id="MF_00323">
    <property type="entry name" value="Ferrochelatase"/>
    <property type="match status" value="1"/>
</dbReference>
<keyword evidence="5 9" id="KW-0350">Heme biosynthesis</keyword>
<protein>
    <recommendedName>
        <fullName evidence="9 10">Ferrochelatase</fullName>
        <ecNumber evidence="9 10">4.98.1.1</ecNumber>
    </recommendedName>
    <alternativeName>
        <fullName evidence="9">Heme synthase</fullName>
    </alternativeName>
    <alternativeName>
        <fullName evidence="9">Protoheme ferro-lyase</fullName>
    </alternativeName>
</protein>
<dbReference type="InterPro" id="IPR033659">
    <property type="entry name" value="Ferrochelatase_N"/>
</dbReference>
<dbReference type="NCBIfam" id="TIGR00109">
    <property type="entry name" value="hemH"/>
    <property type="match status" value="1"/>
</dbReference>
<accession>A0A377Q6J0</accession>
<keyword evidence="6 9" id="KW-0456">Lyase</keyword>
<dbReference type="PROSITE" id="PS00534">
    <property type="entry name" value="FERROCHELATASE"/>
    <property type="match status" value="1"/>
</dbReference>
<dbReference type="AlphaFoldDB" id="A0A377Q6J0"/>
<keyword evidence="2 9" id="KW-0963">Cytoplasm</keyword>
<proteinExistence type="inferred from homology"/>
<evidence type="ECO:0000256" key="10">
    <source>
        <dbReference type="RuleBase" id="RU000607"/>
    </source>
</evidence>
<dbReference type="CDD" id="cd03411">
    <property type="entry name" value="Ferrochelatase_N"/>
    <property type="match status" value="1"/>
</dbReference>
<evidence type="ECO:0000256" key="4">
    <source>
        <dbReference type="ARBA" id="ARBA00023004"/>
    </source>
</evidence>
<dbReference type="InterPro" id="IPR001015">
    <property type="entry name" value="Ferrochelatase"/>
</dbReference>
<reference evidence="11 13" key="1">
    <citation type="submission" date="2018-06" db="EMBL/GenBank/DDBJ databases">
        <authorList>
            <consortium name="Pathogen Informatics"/>
            <person name="Doyle S."/>
        </authorList>
    </citation>
    <scope>NUCLEOTIDE SEQUENCE [LARGE SCALE GENOMIC DNA]</scope>
    <source>
        <strain evidence="11 13">NCTC11159</strain>
    </source>
</reference>
<evidence type="ECO:0000256" key="1">
    <source>
        <dbReference type="ARBA" id="ARBA00007718"/>
    </source>
</evidence>
<reference evidence="12 14" key="2">
    <citation type="submission" date="2019-03" db="EMBL/GenBank/DDBJ databases">
        <title>Genomic Encyclopedia of Type Strains, Phase IV (KMG-IV): sequencing the most valuable type-strain genomes for metagenomic binning, comparative biology and taxonomic classification.</title>
        <authorList>
            <person name="Goeker M."/>
        </authorList>
    </citation>
    <scope>NUCLEOTIDE SEQUENCE [LARGE SCALE GENOMIC DNA]</scope>
    <source>
        <strain evidence="12 14">DSM 3764</strain>
    </source>
</reference>
<comment type="subcellular location">
    <subcellularLocation>
        <location evidence="9 10">Cytoplasm</location>
    </subcellularLocation>
</comment>
<dbReference type="Proteomes" id="UP000255108">
    <property type="component" value="Unassembled WGS sequence"/>
</dbReference>
<dbReference type="PANTHER" id="PTHR11108:SF1">
    <property type="entry name" value="FERROCHELATASE, MITOCHONDRIAL"/>
    <property type="match status" value="1"/>
</dbReference>
<evidence type="ECO:0000313" key="12">
    <source>
        <dbReference type="EMBL" id="TCU89526.1"/>
    </source>
</evidence>
<dbReference type="FunFam" id="3.40.50.1400:FF:000002">
    <property type="entry name" value="Ferrochelatase"/>
    <property type="match status" value="1"/>
</dbReference>
<dbReference type="InterPro" id="IPR033644">
    <property type="entry name" value="Ferrochelatase_C"/>
</dbReference>
<dbReference type="Pfam" id="PF00762">
    <property type="entry name" value="Ferrochelatase"/>
    <property type="match status" value="1"/>
</dbReference>
<evidence type="ECO:0000256" key="5">
    <source>
        <dbReference type="ARBA" id="ARBA00023133"/>
    </source>
</evidence>
<dbReference type="UniPathway" id="UPA00252">
    <property type="reaction ID" value="UER00325"/>
</dbReference>
<dbReference type="GO" id="GO:0006783">
    <property type="term" value="P:heme biosynthetic process"/>
    <property type="evidence" value="ECO:0007669"/>
    <property type="project" value="UniProtKB-UniRule"/>
</dbReference>
<evidence type="ECO:0000256" key="9">
    <source>
        <dbReference type="HAMAP-Rule" id="MF_00323"/>
    </source>
</evidence>
<dbReference type="Gene3D" id="3.40.50.1400">
    <property type="match status" value="2"/>
</dbReference>
<organism evidence="11 13">
    <name type="scientific">Iodobacter fluviatilis</name>
    <dbReference type="NCBI Taxonomy" id="537"/>
    <lineage>
        <taxon>Bacteria</taxon>
        <taxon>Pseudomonadati</taxon>
        <taxon>Pseudomonadota</taxon>
        <taxon>Betaproteobacteria</taxon>
        <taxon>Neisseriales</taxon>
        <taxon>Chitinibacteraceae</taxon>
        <taxon>Iodobacter</taxon>
    </lineage>
</organism>
<gene>
    <name evidence="9 11" type="primary">hemH</name>
    <name evidence="12" type="ORF">EV682_102438</name>
    <name evidence="11" type="ORF">NCTC11159_01963</name>
</gene>
<dbReference type="Proteomes" id="UP000295794">
    <property type="component" value="Unassembled WGS sequence"/>
</dbReference>
<keyword evidence="14" id="KW-1185">Reference proteome</keyword>
<name>A0A377Q6J0_9NEIS</name>
<dbReference type="OrthoDB" id="9809741at2"/>
<evidence type="ECO:0000313" key="11">
    <source>
        <dbReference type="EMBL" id="STQ90896.1"/>
    </source>
</evidence>
<dbReference type="RefSeq" id="WP_115227171.1">
    <property type="nucleotide sequence ID" value="NZ_CAWOLO010000002.1"/>
</dbReference>
<keyword evidence="7 9" id="KW-0627">Porphyrin biosynthesis</keyword>
<comment type="similarity">
    <text evidence="1 9 10">Belongs to the ferrochelatase family.</text>
</comment>
<dbReference type="GO" id="GO:0004325">
    <property type="term" value="F:ferrochelatase activity"/>
    <property type="evidence" value="ECO:0007669"/>
    <property type="project" value="UniProtKB-UniRule"/>
</dbReference>
<feature type="binding site" evidence="9">
    <location>
        <position position="211"/>
    </location>
    <ligand>
        <name>Fe(2+)</name>
        <dbReference type="ChEBI" id="CHEBI:29033"/>
    </ligand>
</feature>
<dbReference type="PANTHER" id="PTHR11108">
    <property type="entry name" value="FERROCHELATASE"/>
    <property type="match status" value="1"/>
</dbReference>
<keyword evidence="4 9" id="KW-0408">Iron</keyword>
<evidence type="ECO:0000313" key="14">
    <source>
        <dbReference type="Proteomes" id="UP000295794"/>
    </source>
</evidence>
<comment type="function">
    <text evidence="9 10">Catalyzes the ferrous insertion into protoporphyrin IX.</text>
</comment>
<dbReference type="EMBL" id="UGHR01000001">
    <property type="protein sequence ID" value="STQ90896.1"/>
    <property type="molecule type" value="Genomic_DNA"/>
</dbReference>
<sequence length="366" mass="40859">MSSFLPEPPFRHDQASRIGVLLVNLGTPEAPVPAAIRPYLRQFLSDPRVVEIPRLVWLTILNAFILPFRPKKTAAKYASVWMSEGSPLKVWTTKQAKLLKGWLGEQGHPEVLVDYAMRYGQPSIAAQMNKLKAAGCEKLLVLPLYPQYSASTSATVIDEVGRILATYRNQPALRTVRSFHDDEGYIKALAGQVRAYWQTKGRGDHLLMSFHGVPRYTLDKGDPYHCYCRKTGRLLAEELDLAESEYTVAFQSRFGRAEWLQPYVTATIKQLGKAGTGRLDVVCPGFVADCLETLEEIAIEGKQDYLQAGGKDYHFIPCLNDSPLWIDALTALTKKELSGWLLTDNTAIDNTQQCTLSRARALGAQN</sequence>
<evidence type="ECO:0000256" key="7">
    <source>
        <dbReference type="ARBA" id="ARBA00023244"/>
    </source>
</evidence>
<dbReference type="SUPFAM" id="SSF53800">
    <property type="entry name" value="Chelatase"/>
    <property type="match status" value="1"/>
</dbReference>
<dbReference type="InterPro" id="IPR019772">
    <property type="entry name" value="Ferrochelatase_AS"/>
</dbReference>
<comment type="catalytic activity">
    <reaction evidence="9 10">
        <text>heme b + 2 H(+) = protoporphyrin IX + Fe(2+)</text>
        <dbReference type="Rhea" id="RHEA:22584"/>
        <dbReference type="ChEBI" id="CHEBI:15378"/>
        <dbReference type="ChEBI" id="CHEBI:29033"/>
        <dbReference type="ChEBI" id="CHEBI:57306"/>
        <dbReference type="ChEBI" id="CHEBI:60344"/>
        <dbReference type="EC" id="4.98.1.1"/>
    </reaction>
</comment>
<evidence type="ECO:0000256" key="3">
    <source>
        <dbReference type="ARBA" id="ARBA00022723"/>
    </source>
</evidence>
<dbReference type="CDD" id="cd00419">
    <property type="entry name" value="Ferrochelatase_C"/>
    <property type="match status" value="1"/>
</dbReference>
<evidence type="ECO:0000256" key="6">
    <source>
        <dbReference type="ARBA" id="ARBA00023239"/>
    </source>
</evidence>
<dbReference type="GO" id="GO:0005737">
    <property type="term" value="C:cytoplasm"/>
    <property type="evidence" value="ECO:0007669"/>
    <property type="project" value="UniProtKB-SubCell"/>
</dbReference>
<dbReference type="EMBL" id="SMBT01000002">
    <property type="protein sequence ID" value="TCU89526.1"/>
    <property type="molecule type" value="Genomic_DNA"/>
</dbReference>
<comment type="catalytic activity">
    <reaction evidence="8">
        <text>Fe-coproporphyrin III + 2 H(+) = coproporphyrin III + Fe(2+)</text>
        <dbReference type="Rhea" id="RHEA:49572"/>
        <dbReference type="ChEBI" id="CHEBI:15378"/>
        <dbReference type="ChEBI" id="CHEBI:29033"/>
        <dbReference type="ChEBI" id="CHEBI:68438"/>
        <dbReference type="ChEBI" id="CHEBI:131725"/>
        <dbReference type="EC" id="4.99.1.9"/>
    </reaction>
    <physiologicalReaction direction="right-to-left" evidence="8">
        <dbReference type="Rhea" id="RHEA:49574"/>
    </physiologicalReaction>
</comment>
<feature type="binding site" evidence="9">
    <location>
        <position position="292"/>
    </location>
    <ligand>
        <name>Fe(2+)</name>
        <dbReference type="ChEBI" id="CHEBI:29033"/>
    </ligand>
</feature>
<dbReference type="GO" id="GO:0046872">
    <property type="term" value="F:metal ion binding"/>
    <property type="evidence" value="ECO:0007669"/>
    <property type="project" value="UniProtKB-KW"/>
</dbReference>
<evidence type="ECO:0000256" key="2">
    <source>
        <dbReference type="ARBA" id="ARBA00022490"/>
    </source>
</evidence>